<evidence type="ECO:0000259" key="2">
    <source>
        <dbReference type="Pfam" id="PF13387"/>
    </source>
</evidence>
<dbReference type="OrthoDB" id="5377135at2"/>
<organism evidence="3 4">
    <name type="scientific">Lujinxingia litoralis</name>
    <dbReference type="NCBI Taxonomy" id="2211119"/>
    <lineage>
        <taxon>Bacteria</taxon>
        <taxon>Deltaproteobacteria</taxon>
        <taxon>Bradymonadales</taxon>
        <taxon>Lujinxingiaceae</taxon>
        <taxon>Lujinxingia</taxon>
    </lineage>
</organism>
<comment type="caution">
    <text evidence="3">The sequence shown here is derived from an EMBL/GenBank/DDBJ whole genome shotgun (WGS) entry which is preliminary data.</text>
</comment>
<name>A0A328C0Q8_9DELT</name>
<dbReference type="PROSITE" id="PS51257">
    <property type="entry name" value="PROKAR_LIPOPROTEIN"/>
    <property type="match status" value="1"/>
</dbReference>
<reference evidence="3 4" key="1">
    <citation type="submission" date="2018-05" db="EMBL/GenBank/DDBJ databases">
        <title>Lujinxingia marina gen. nov. sp. nov., a new facultative anaerobic member of the class Deltaproteobacteria, and proposal of Lujinxingaceae fam. nov.</title>
        <authorList>
            <person name="Li C.-M."/>
        </authorList>
    </citation>
    <scope>NUCLEOTIDE SEQUENCE [LARGE SCALE GENOMIC DNA]</scope>
    <source>
        <strain evidence="3 4">B210</strain>
    </source>
</reference>
<gene>
    <name evidence="3" type="ORF">DL240_18290</name>
</gene>
<dbReference type="EMBL" id="QHKO01000013">
    <property type="protein sequence ID" value="RAL20168.1"/>
    <property type="molecule type" value="Genomic_DNA"/>
</dbReference>
<keyword evidence="4" id="KW-1185">Reference proteome</keyword>
<dbReference type="Pfam" id="PF13387">
    <property type="entry name" value="Lnb_N"/>
    <property type="match status" value="1"/>
</dbReference>
<dbReference type="InterPro" id="IPR025178">
    <property type="entry name" value="Lnb_N"/>
</dbReference>
<proteinExistence type="predicted"/>
<evidence type="ECO:0000313" key="4">
    <source>
        <dbReference type="Proteomes" id="UP000249169"/>
    </source>
</evidence>
<accession>A0A328C0Q8</accession>
<feature type="domain" description="Lnb N-terminal periplasmic" evidence="2">
    <location>
        <begin position="274"/>
        <end position="423"/>
    </location>
</feature>
<dbReference type="AlphaFoldDB" id="A0A328C0Q8"/>
<evidence type="ECO:0000313" key="3">
    <source>
        <dbReference type="EMBL" id="RAL20168.1"/>
    </source>
</evidence>
<protein>
    <recommendedName>
        <fullName evidence="2">Lnb N-terminal periplasmic domain-containing protein</fullName>
    </recommendedName>
</protein>
<dbReference type="Proteomes" id="UP000249169">
    <property type="component" value="Unassembled WGS sequence"/>
</dbReference>
<feature type="signal peptide" evidence="1">
    <location>
        <begin position="1"/>
        <end position="25"/>
    </location>
</feature>
<dbReference type="RefSeq" id="WP_111731345.1">
    <property type="nucleotide sequence ID" value="NZ_QHKO01000013.1"/>
</dbReference>
<evidence type="ECO:0000256" key="1">
    <source>
        <dbReference type="SAM" id="SignalP"/>
    </source>
</evidence>
<sequence>MPSPARQVLFLLTALTLTAGLSACASTASPPPSQPAFVESPAARSLAEFHIIARPGPWQPEELEELARAADQLPDLLHPDAEAPLFLERRRRPCLFGIGRYTSACPTFSDDGQTFYIYDLILMAPEGPLARQRALPPQAQGQLWRQRALAHALVARLDHQEHLSQTYRWRSINGWDNSGARPKNRDLHGFLRPQGTSSAHLDLVTSAEAFFFREEDLIAADSTLASETYSPDLTFSCQEFTRRRILSGFFDDLDPQWRRGTSRENDPGSYHCPAFERWADLDNLDSIDVLFAAERTDRPQSLFGHLLIHVRHRSAELFRSTGFEYVYQFGAVTDSDIHPLRFVVEGMAGGFLAVFDLSTFRGIDRTYLQLEQRTLRRFRLALAPEQKRYLLERIWEVERRFAYPYFFTTHNCASFLLDLIAPALEREEPLPGKIIAMPTEVLDMLAGIPADDGGPLLRKPDADVLSAEERAIQASETLAGLQSTFTLNESAPEELGPLVETLRRAPPAERARYYGELLPQLQSAVHADPALSTSASALFDAFIALETAELQLVETTLLEFEERAKLQPLRFSASEILELRRDLYRHERAALRARQRNEFLSAVHEHLLRAPRAEPSRSELRAREWRDALVAAHRAATHTQGELIDWMVAREHYQPRQALRAREDRFRSVQLARSQRSLRTSNAGRWGLGLSLDPRALPPQSALRAHLDVALLNDRLGEHRLHGHRPEVEAVALGLQARAPLSQEFFARLDLELTLFRYISLATPRAGSRRSFTDRFGWALELDARHIAGELPLRAHGFFGLVWPIARSESGTSLLALGLGPAADVNVGLTETSGLVGPQVYLMARQHLGGYYANALSLRVRHAEFLNLLPLTSERNLRATLDIDLTLPFAPHALLLRPYLSLEHTSMGSDLGQSYTATAAGLRLELVKDAL</sequence>
<feature type="chain" id="PRO_5016337363" description="Lnb N-terminal periplasmic domain-containing protein" evidence="1">
    <location>
        <begin position="26"/>
        <end position="931"/>
    </location>
</feature>
<keyword evidence="1" id="KW-0732">Signal</keyword>